<accession>A0A0F9PCH4</accession>
<dbReference type="EMBL" id="LAZR01002613">
    <property type="protein sequence ID" value="KKN27794.1"/>
    <property type="molecule type" value="Genomic_DNA"/>
</dbReference>
<evidence type="ECO:0000313" key="2">
    <source>
        <dbReference type="EMBL" id="KKN27794.1"/>
    </source>
</evidence>
<keyword evidence="1" id="KW-0472">Membrane</keyword>
<protein>
    <submittedName>
        <fullName evidence="2">Uncharacterized protein</fullName>
    </submittedName>
</protein>
<gene>
    <name evidence="2" type="ORF">LCGC14_0860980</name>
</gene>
<reference evidence="2" key="1">
    <citation type="journal article" date="2015" name="Nature">
        <title>Complex archaea that bridge the gap between prokaryotes and eukaryotes.</title>
        <authorList>
            <person name="Spang A."/>
            <person name="Saw J.H."/>
            <person name="Jorgensen S.L."/>
            <person name="Zaremba-Niedzwiedzka K."/>
            <person name="Martijn J."/>
            <person name="Lind A.E."/>
            <person name="van Eijk R."/>
            <person name="Schleper C."/>
            <person name="Guy L."/>
            <person name="Ettema T.J."/>
        </authorList>
    </citation>
    <scope>NUCLEOTIDE SEQUENCE</scope>
</reference>
<name>A0A0F9PCH4_9ZZZZ</name>
<feature type="transmembrane region" description="Helical" evidence="1">
    <location>
        <begin position="12"/>
        <end position="31"/>
    </location>
</feature>
<evidence type="ECO:0000256" key="1">
    <source>
        <dbReference type="SAM" id="Phobius"/>
    </source>
</evidence>
<proteinExistence type="predicted"/>
<organism evidence="2">
    <name type="scientific">marine sediment metagenome</name>
    <dbReference type="NCBI Taxonomy" id="412755"/>
    <lineage>
        <taxon>unclassified sequences</taxon>
        <taxon>metagenomes</taxon>
        <taxon>ecological metagenomes</taxon>
    </lineage>
</organism>
<keyword evidence="1" id="KW-0812">Transmembrane</keyword>
<sequence length="329" mass="38224">MVTIKKKKKIKLTVLVFLGILIINYELFPFVSSNSNYTLSLEKGSQIFEVSYYDEEIWKDTINVTSNPTDWFGGESDTIGAKSKTTVLGVSHGGSSTYGIFLKLFFSWFEVNTSILRDYGYDQSYFFSNYQHGYNQWHPKLTSWPFGTEPFDNYSDFRIHSISSFLFKDPLDFQNILYDYNNFSAVVNNDTALQTINFSMPILSGDDFLWYFILDRFVMVNQINNYLTEVINLLECENVSVRENKITFMRFGEKPYIMEFTYNSRGSLDNVIVKNNDNNLIYKITSSNLKFVVYIIIGICLGAIFGLIGFSFYRKRRLTLLLKSNLKNV</sequence>
<comment type="caution">
    <text evidence="2">The sequence shown here is derived from an EMBL/GenBank/DDBJ whole genome shotgun (WGS) entry which is preliminary data.</text>
</comment>
<dbReference type="AlphaFoldDB" id="A0A0F9PCH4"/>
<keyword evidence="1" id="KW-1133">Transmembrane helix</keyword>
<feature type="transmembrane region" description="Helical" evidence="1">
    <location>
        <begin position="291"/>
        <end position="313"/>
    </location>
</feature>